<dbReference type="PRINTS" id="PR00770">
    <property type="entry name" value="EMAJORBASICP"/>
</dbReference>
<dbReference type="FunCoup" id="A0A6P8P428">
    <property type="interactions" value="126"/>
</dbReference>
<dbReference type="GO" id="GO:0006955">
    <property type="term" value="P:immune response"/>
    <property type="evidence" value="ECO:0007669"/>
    <property type="project" value="InterPro"/>
</dbReference>
<dbReference type="SUPFAM" id="SSF56436">
    <property type="entry name" value="C-type lectin-like"/>
    <property type="match status" value="1"/>
</dbReference>
<dbReference type="RefSeq" id="XP_033775705.1">
    <property type="nucleotide sequence ID" value="XM_033919814.1"/>
</dbReference>
<evidence type="ECO:0000313" key="4">
    <source>
        <dbReference type="Proteomes" id="UP000515159"/>
    </source>
</evidence>
<dbReference type="GeneID" id="117348112"/>
<dbReference type="InterPro" id="IPR002352">
    <property type="entry name" value="Eosinophil_major_basic"/>
</dbReference>
<accession>A0A6P8P428</accession>
<dbReference type="InterPro" id="IPR016186">
    <property type="entry name" value="C-type_lectin-like/link_sf"/>
</dbReference>
<evidence type="ECO:0000313" key="5">
    <source>
        <dbReference type="RefSeq" id="XP_033775705.1"/>
    </source>
</evidence>
<dbReference type="InterPro" id="IPR001304">
    <property type="entry name" value="C-type_lectin-like"/>
</dbReference>
<evidence type="ECO:0000256" key="2">
    <source>
        <dbReference type="SAM" id="SignalP"/>
    </source>
</evidence>
<dbReference type="PROSITE" id="PS50041">
    <property type="entry name" value="C_TYPE_LECTIN_2"/>
    <property type="match status" value="1"/>
</dbReference>
<keyword evidence="2" id="KW-0732">Signal</keyword>
<gene>
    <name evidence="5" type="primary">PRG2</name>
</gene>
<dbReference type="InterPro" id="IPR016187">
    <property type="entry name" value="CTDL_fold"/>
</dbReference>
<feature type="region of interest" description="Disordered" evidence="1">
    <location>
        <begin position="41"/>
        <end position="68"/>
    </location>
</feature>
<dbReference type="Proteomes" id="UP000515159">
    <property type="component" value="Chromosome 14"/>
</dbReference>
<keyword evidence="4" id="KW-1185">Reference proteome</keyword>
<dbReference type="Pfam" id="PF00059">
    <property type="entry name" value="Lectin_C"/>
    <property type="match status" value="1"/>
</dbReference>
<dbReference type="Gene3D" id="3.10.100.10">
    <property type="entry name" value="Mannose-Binding Protein A, subunit A"/>
    <property type="match status" value="1"/>
</dbReference>
<feature type="chain" id="PRO_5027784701" evidence="2">
    <location>
        <begin position="38"/>
        <end position="210"/>
    </location>
</feature>
<feature type="domain" description="C-type lectin" evidence="3">
    <location>
        <begin position="99"/>
        <end position="209"/>
    </location>
</feature>
<evidence type="ECO:0000256" key="1">
    <source>
        <dbReference type="SAM" id="MobiDB-lite"/>
    </source>
</evidence>
<dbReference type="KEGG" id="gsh:117348112"/>
<dbReference type="SMART" id="SM00034">
    <property type="entry name" value="CLECT"/>
    <property type="match status" value="1"/>
</dbReference>
<proteinExistence type="predicted"/>
<dbReference type="PANTHER" id="PTHR22803">
    <property type="entry name" value="MANNOSE, PHOSPHOLIPASE, LECTIN RECEPTOR RELATED"/>
    <property type="match status" value="1"/>
</dbReference>
<feature type="compositionally biased region" description="Basic and acidic residues" evidence="1">
    <location>
        <begin position="50"/>
        <end position="64"/>
    </location>
</feature>
<sequence length="210" mass="24320">MESLYTASDSEQSLVKNIMKMKVQVILLLLLLGTVSAQESGEKDLEEMDDNKMDSLTDENRGTKEEEEEMNLDCQEKCEENSVVIESSEICNGSETCSYRIFLCRQTFTQAQDTCKCFRGQLVSIRSSSINRSILRIVKKQNTRSDFWIGLWKSSRSRNFRWVDGSCTSYQNWADEEPKRSGMRCVNMGRKNGKWHTSRCTERLPFICRI</sequence>
<name>A0A6P8P428_GEOSA</name>
<dbReference type="CTD" id="5553"/>
<dbReference type="AlphaFoldDB" id="A0A6P8P428"/>
<protein>
    <submittedName>
        <fullName evidence="5">Bone marrow proteoglycan</fullName>
    </submittedName>
</protein>
<organism evidence="4 5">
    <name type="scientific">Geotrypetes seraphini</name>
    <name type="common">Gaboon caecilian</name>
    <name type="synonym">Caecilia seraphini</name>
    <dbReference type="NCBI Taxonomy" id="260995"/>
    <lineage>
        <taxon>Eukaryota</taxon>
        <taxon>Metazoa</taxon>
        <taxon>Chordata</taxon>
        <taxon>Craniata</taxon>
        <taxon>Vertebrata</taxon>
        <taxon>Euteleostomi</taxon>
        <taxon>Amphibia</taxon>
        <taxon>Gymnophiona</taxon>
        <taxon>Geotrypetes</taxon>
    </lineage>
</organism>
<dbReference type="InParanoid" id="A0A6P8P428"/>
<evidence type="ECO:0000259" key="3">
    <source>
        <dbReference type="PROSITE" id="PS50041"/>
    </source>
</evidence>
<feature type="signal peptide" evidence="2">
    <location>
        <begin position="1"/>
        <end position="37"/>
    </location>
</feature>
<dbReference type="OrthoDB" id="6369810at2759"/>
<reference evidence="5" key="1">
    <citation type="submission" date="2025-08" db="UniProtKB">
        <authorList>
            <consortium name="RefSeq"/>
        </authorList>
    </citation>
    <scope>IDENTIFICATION</scope>
</reference>
<dbReference type="InterPro" id="IPR050111">
    <property type="entry name" value="C-type_lectin/snaclec_domain"/>
</dbReference>